<proteinExistence type="predicted"/>
<dbReference type="KEGG" id="sgn:SGRA_1007"/>
<sequence>MRHLALTGFLSALQKCCKDRQNILLIKFLEKSCQLFCLCLGFGGSEATGLAMWRGGRRPDRASLLAMGRADLRAPQRSAAACCGGP</sequence>
<evidence type="ECO:0000313" key="2">
    <source>
        <dbReference type="Proteomes" id="UP000007519"/>
    </source>
</evidence>
<reference evidence="1 2" key="1">
    <citation type="journal article" date="2012" name="Stand. Genomic Sci.">
        <title>Complete genome sequencing and analysis of Saprospira grandis str. Lewin, a predatory marine bacterium.</title>
        <authorList>
            <person name="Saw J.H."/>
            <person name="Yuryev A."/>
            <person name="Kanbe M."/>
            <person name="Hou S."/>
            <person name="Young A.G."/>
            <person name="Aizawa S."/>
            <person name="Alam M."/>
        </authorList>
    </citation>
    <scope>NUCLEOTIDE SEQUENCE [LARGE SCALE GENOMIC DNA]</scope>
    <source>
        <strain evidence="1 2">Lewin</strain>
    </source>
</reference>
<protein>
    <submittedName>
        <fullName evidence="1">Uncharacterized protein</fullName>
    </submittedName>
</protein>
<name>H6L315_SAPGL</name>
<dbReference type="STRING" id="984262.SGRA_1007"/>
<evidence type="ECO:0000313" key="1">
    <source>
        <dbReference type="EMBL" id="AFC23742.1"/>
    </source>
</evidence>
<dbReference type="EMBL" id="CP002831">
    <property type="protein sequence ID" value="AFC23742.1"/>
    <property type="molecule type" value="Genomic_DNA"/>
</dbReference>
<keyword evidence="2" id="KW-1185">Reference proteome</keyword>
<dbReference type="Proteomes" id="UP000007519">
    <property type="component" value="Chromosome"/>
</dbReference>
<dbReference type="AlphaFoldDB" id="H6L315"/>
<organism evidence="1 2">
    <name type="scientific">Saprospira grandis (strain Lewin)</name>
    <dbReference type="NCBI Taxonomy" id="984262"/>
    <lineage>
        <taxon>Bacteria</taxon>
        <taxon>Pseudomonadati</taxon>
        <taxon>Bacteroidota</taxon>
        <taxon>Saprospiria</taxon>
        <taxon>Saprospirales</taxon>
        <taxon>Saprospiraceae</taxon>
        <taxon>Saprospira</taxon>
    </lineage>
</organism>
<dbReference type="HOGENOM" id="CLU_2496116_0_0_10"/>
<accession>H6L315</accession>
<gene>
    <name evidence="1" type="ordered locus">SGRA_1007</name>
</gene>